<dbReference type="Proteomes" id="UP000193553">
    <property type="component" value="Unassembled WGS sequence"/>
</dbReference>
<feature type="domain" description="Glycosyltransferase 2-like" evidence="2">
    <location>
        <begin position="38"/>
        <end position="175"/>
    </location>
</feature>
<dbReference type="EMBL" id="NAFI01000135">
    <property type="protein sequence ID" value="OSJ18057.1"/>
    <property type="molecule type" value="Genomic_DNA"/>
</dbReference>
<comment type="caution">
    <text evidence="3">The sequence shown here is derived from an EMBL/GenBank/DDBJ whole genome shotgun (WGS) entry which is preliminary data.</text>
</comment>
<dbReference type="InterPro" id="IPR029044">
    <property type="entry name" value="Nucleotide-diphossugar_trans"/>
</dbReference>
<keyword evidence="1" id="KW-1133">Transmembrane helix</keyword>
<evidence type="ECO:0000259" key="2">
    <source>
        <dbReference type="Pfam" id="PF00535"/>
    </source>
</evidence>
<reference evidence="3 4" key="1">
    <citation type="submission" date="2017-03" db="EMBL/GenBank/DDBJ databases">
        <title>Whole genome sequences of fourteen strains of Bradyrhizobium canariense and one strain of Bradyrhizobium japonicum isolated from Lupinus (Papilionoideae: Genisteae) species in Algeria.</title>
        <authorList>
            <person name="Crovadore J."/>
            <person name="Chekireb D."/>
            <person name="Brachmann A."/>
            <person name="Chablais R."/>
            <person name="Cochard B."/>
            <person name="Lefort F."/>
        </authorList>
    </citation>
    <scope>NUCLEOTIDE SEQUENCE [LARGE SCALE GENOMIC DNA]</scope>
    <source>
        <strain evidence="3 4">UBMA195</strain>
    </source>
</reference>
<dbReference type="SUPFAM" id="SSF53448">
    <property type="entry name" value="Nucleotide-diphospho-sugar transferases"/>
    <property type="match status" value="1"/>
</dbReference>
<keyword evidence="1" id="KW-0472">Membrane</keyword>
<dbReference type="InterPro" id="IPR001173">
    <property type="entry name" value="Glyco_trans_2-like"/>
</dbReference>
<dbReference type="Pfam" id="PF00535">
    <property type="entry name" value="Glycos_transf_2"/>
    <property type="match status" value="1"/>
</dbReference>
<organism evidence="3 4">
    <name type="scientific">Bradyrhizobium canariense</name>
    <dbReference type="NCBI Taxonomy" id="255045"/>
    <lineage>
        <taxon>Bacteria</taxon>
        <taxon>Pseudomonadati</taxon>
        <taxon>Pseudomonadota</taxon>
        <taxon>Alphaproteobacteria</taxon>
        <taxon>Hyphomicrobiales</taxon>
        <taxon>Nitrobacteraceae</taxon>
        <taxon>Bradyrhizobium</taxon>
    </lineage>
</organism>
<dbReference type="RefSeq" id="WP_085359827.1">
    <property type="nucleotide sequence ID" value="NZ_NAFD01000183.1"/>
</dbReference>
<evidence type="ECO:0000313" key="4">
    <source>
        <dbReference type="Proteomes" id="UP000193553"/>
    </source>
</evidence>
<dbReference type="Gene3D" id="3.90.550.10">
    <property type="entry name" value="Spore Coat Polysaccharide Biosynthesis Protein SpsA, Chain A"/>
    <property type="match status" value="1"/>
</dbReference>
<sequence length="323" mass="36646">MTCHAIVWPRAFQRSFSNLCPRQRREHGTSYTVPTIGVCITCFNRRERTLRCLRSLRQAHLPSGTNLVVYLMDDGSTDGTTSAVQAEHPYIRLYKGNGSFYWAGGMRLVYGEALKDQHDFYLWLNDDVELLLEAIERAIFTLNALRRSVGGEHLIVGAMSDRDRLTTTYSGLVRDSRVFPWKLKRIDPDPDEPVECETVNGNFVLIPGEVAQRLGNIHPAYIQMHADLVLGIAAKRIGVRNWVMPGFAGICDANVSGRKNWKTPGLSLRERLRLMEHPLGAPVRPRVAYSRNFGLWAPIVIAAPYLTLFYELLFKQCKPEKTD</sequence>
<evidence type="ECO:0000313" key="3">
    <source>
        <dbReference type="EMBL" id="OSJ18057.1"/>
    </source>
</evidence>
<proteinExistence type="predicted"/>
<gene>
    <name evidence="3" type="ORF">BSZ18_03030</name>
</gene>
<evidence type="ECO:0000256" key="1">
    <source>
        <dbReference type="SAM" id="Phobius"/>
    </source>
</evidence>
<dbReference type="AlphaFoldDB" id="A0A1X3GJB7"/>
<accession>A0A1X3GJB7</accession>
<keyword evidence="1" id="KW-0812">Transmembrane</keyword>
<name>A0A1X3GJB7_9BRAD</name>
<protein>
    <recommendedName>
        <fullName evidence="2">Glycosyltransferase 2-like domain-containing protein</fullName>
    </recommendedName>
</protein>
<feature type="transmembrane region" description="Helical" evidence="1">
    <location>
        <begin position="293"/>
        <end position="313"/>
    </location>
</feature>